<proteinExistence type="predicted"/>
<dbReference type="InterPro" id="IPR043519">
    <property type="entry name" value="NT_sf"/>
</dbReference>
<sequence length="198" mass="21974">MKVHIAPHNPTWSTKFQSAKASLESILSEAPYMSIEHVGSTSIPGLDAKPVLDIDIIVTPEMLPALRQALVQAGYFDCGEVNVPGRFQFRQPGFGQYDAAWGEHGTASDEMRMNTYAMIDGCLALRNHLDVKKTLLHDASLREEYGALKKELTARDFQNMGEYAAAKNDILWKILTKAGWSEEDLALVRKANTPVRPS</sequence>
<dbReference type="EMBL" id="PDLN01000009">
    <property type="protein sequence ID" value="RDW75599.1"/>
    <property type="molecule type" value="Genomic_DNA"/>
</dbReference>
<evidence type="ECO:0000313" key="1">
    <source>
        <dbReference type="EMBL" id="RDW75599.1"/>
    </source>
</evidence>
<protein>
    <recommendedName>
        <fullName evidence="3">GrpB family protein</fullName>
    </recommendedName>
</protein>
<comment type="caution">
    <text evidence="1">The sequence shown here is derived from an EMBL/GenBank/DDBJ whole genome shotgun (WGS) entry which is preliminary data.</text>
</comment>
<evidence type="ECO:0008006" key="3">
    <source>
        <dbReference type="Google" id="ProtNLM"/>
    </source>
</evidence>
<keyword evidence="2" id="KW-1185">Reference proteome</keyword>
<dbReference type="AlphaFoldDB" id="A0A3D8RNG6"/>
<dbReference type="OrthoDB" id="630895at2759"/>
<evidence type="ECO:0000313" key="2">
    <source>
        <dbReference type="Proteomes" id="UP000256328"/>
    </source>
</evidence>
<dbReference type="InterPro" id="IPR007344">
    <property type="entry name" value="GrpB/CoaE"/>
</dbReference>
<dbReference type="Proteomes" id="UP000256328">
    <property type="component" value="Unassembled WGS sequence"/>
</dbReference>
<dbReference type="SUPFAM" id="SSF81301">
    <property type="entry name" value="Nucleotidyltransferase"/>
    <property type="match status" value="1"/>
</dbReference>
<organism evidence="1 2">
    <name type="scientific">Coleophoma crateriformis</name>
    <dbReference type="NCBI Taxonomy" id="565419"/>
    <lineage>
        <taxon>Eukaryota</taxon>
        <taxon>Fungi</taxon>
        <taxon>Dikarya</taxon>
        <taxon>Ascomycota</taxon>
        <taxon>Pezizomycotina</taxon>
        <taxon>Leotiomycetes</taxon>
        <taxon>Helotiales</taxon>
        <taxon>Dermateaceae</taxon>
        <taxon>Coleophoma</taxon>
    </lineage>
</organism>
<dbReference type="PANTHER" id="PTHR34822:SF1">
    <property type="entry name" value="GRPB FAMILY PROTEIN"/>
    <property type="match status" value="1"/>
</dbReference>
<gene>
    <name evidence="1" type="ORF">BP5796_06420</name>
</gene>
<name>A0A3D8RNG6_9HELO</name>
<dbReference type="PANTHER" id="PTHR34822">
    <property type="entry name" value="GRPB DOMAIN PROTEIN (AFU_ORTHOLOGUE AFUA_1G01530)"/>
    <property type="match status" value="1"/>
</dbReference>
<dbReference type="Gene3D" id="3.30.460.10">
    <property type="entry name" value="Beta Polymerase, domain 2"/>
    <property type="match status" value="1"/>
</dbReference>
<dbReference type="Pfam" id="PF04229">
    <property type="entry name" value="GrpB"/>
    <property type="match status" value="1"/>
</dbReference>
<accession>A0A3D8RNG6</accession>
<reference evidence="1 2" key="1">
    <citation type="journal article" date="2018" name="IMA Fungus">
        <title>IMA Genome-F 9: Draft genome sequence of Annulohypoxylon stygium, Aspergillus mulundensis, Berkeleyomyces basicola (syn. Thielaviopsis basicola), Ceratocystis smalleyi, two Cercospora beticola strains, Coleophoma cylindrospora, Fusarium fracticaudum, Phialophora cf. hyalina, and Morchella septimelata.</title>
        <authorList>
            <person name="Wingfield B.D."/>
            <person name="Bills G.F."/>
            <person name="Dong Y."/>
            <person name="Huang W."/>
            <person name="Nel W.J."/>
            <person name="Swalarsk-Parry B.S."/>
            <person name="Vaghefi N."/>
            <person name="Wilken P.M."/>
            <person name="An Z."/>
            <person name="de Beer Z.W."/>
            <person name="De Vos L."/>
            <person name="Chen L."/>
            <person name="Duong T.A."/>
            <person name="Gao Y."/>
            <person name="Hammerbacher A."/>
            <person name="Kikkert J.R."/>
            <person name="Li Y."/>
            <person name="Li H."/>
            <person name="Li K."/>
            <person name="Li Q."/>
            <person name="Liu X."/>
            <person name="Ma X."/>
            <person name="Naidoo K."/>
            <person name="Pethybridge S.J."/>
            <person name="Sun J."/>
            <person name="Steenkamp E.T."/>
            <person name="van der Nest M.A."/>
            <person name="van Wyk S."/>
            <person name="Wingfield M.J."/>
            <person name="Xiong C."/>
            <person name="Yue Q."/>
            <person name="Zhang X."/>
        </authorList>
    </citation>
    <scope>NUCLEOTIDE SEQUENCE [LARGE SCALE GENOMIC DNA]</scope>
    <source>
        <strain evidence="1 2">BP5796</strain>
    </source>
</reference>